<dbReference type="PROSITE" id="PS01145">
    <property type="entry name" value="RIBOSOMAL_L34E"/>
    <property type="match status" value="1"/>
</dbReference>
<dbReference type="Gene3D" id="6.20.370.70">
    <property type="match status" value="1"/>
</dbReference>
<name>A0A7S3RIK4_9SPIT</name>
<evidence type="ECO:0000256" key="2">
    <source>
        <dbReference type="ARBA" id="ARBA00022980"/>
    </source>
</evidence>
<dbReference type="AlphaFoldDB" id="A0A7S3RIK4"/>
<dbReference type="GO" id="GO:0005840">
    <property type="term" value="C:ribosome"/>
    <property type="evidence" value="ECO:0007669"/>
    <property type="project" value="UniProtKB-KW"/>
</dbReference>
<feature type="region of interest" description="Disordered" evidence="4">
    <location>
        <begin position="98"/>
        <end position="120"/>
    </location>
</feature>
<dbReference type="GO" id="GO:0003735">
    <property type="term" value="F:structural constituent of ribosome"/>
    <property type="evidence" value="ECO:0007669"/>
    <property type="project" value="InterPro"/>
</dbReference>
<dbReference type="Pfam" id="PF01199">
    <property type="entry name" value="Ribosomal_L34e"/>
    <property type="match status" value="1"/>
</dbReference>
<evidence type="ECO:0000256" key="1">
    <source>
        <dbReference type="ARBA" id="ARBA00009875"/>
    </source>
</evidence>
<dbReference type="EMBL" id="HBIQ01011110">
    <property type="protein sequence ID" value="CAE0525451.1"/>
    <property type="molecule type" value="Transcribed_RNA"/>
</dbReference>
<dbReference type="PANTHER" id="PTHR10759">
    <property type="entry name" value="60S RIBOSOMAL PROTEIN L34"/>
    <property type="match status" value="1"/>
</dbReference>
<dbReference type="InterPro" id="IPR038562">
    <property type="entry name" value="Ribosomal_eL34_C_sf"/>
</dbReference>
<evidence type="ECO:0008006" key="6">
    <source>
        <dbReference type="Google" id="ProtNLM"/>
    </source>
</evidence>
<comment type="similarity">
    <text evidence="1">Belongs to the eukaryotic ribosomal protein eL34 family.</text>
</comment>
<reference evidence="5" key="1">
    <citation type="submission" date="2021-01" db="EMBL/GenBank/DDBJ databases">
        <authorList>
            <person name="Corre E."/>
            <person name="Pelletier E."/>
            <person name="Niang G."/>
            <person name="Scheremetjew M."/>
            <person name="Finn R."/>
            <person name="Kale V."/>
            <person name="Holt S."/>
            <person name="Cochrane G."/>
            <person name="Meng A."/>
            <person name="Brown T."/>
            <person name="Cohen L."/>
        </authorList>
    </citation>
    <scope>NUCLEOTIDE SEQUENCE</scope>
    <source>
        <strain evidence="5">SPMC142</strain>
    </source>
</reference>
<dbReference type="GO" id="GO:1990904">
    <property type="term" value="C:ribonucleoprotein complex"/>
    <property type="evidence" value="ECO:0007669"/>
    <property type="project" value="UniProtKB-KW"/>
</dbReference>
<dbReference type="InterPro" id="IPR008195">
    <property type="entry name" value="Ribosomal_eL34"/>
</dbReference>
<dbReference type="Gene3D" id="6.20.340.10">
    <property type="match status" value="1"/>
</dbReference>
<feature type="compositionally biased region" description="Basic residues" evidence="4">
    <location>
        <begin position="105"/>
        <end position="120"/>
    </location>
</feature>
<accession>A0A7S3RIK4</accession>
<dbReference type="PRINTS" id="PR01250">
    <property type="entry name" value="RIBOSOMALL34"/>
</dbReference>
<protein>
    <recommendedName>
        <fullName evidence="6">60S ribosomal protein L34</fullName>
    </recommendedName>
</protein>
<sequence>MLDRRVTYKRSRSYRTKSNKFRTIKTPGGKLAIQYIKKNTRGSAMAGVKVARPAAYKRLHSARRSVSRPYGGVLPGQQVRDRIVRAFLIEEIKSIKNRVAEPKDKKKKSKKAKAKSSTKK</sequence>
<dbReference type="GO" id="GO:0006412">
    <property type="term" value="P:translation"/>
    <property type="evidence" value="ECO:0007669"/>
    <property type="project" value="InterPro"/>
</dbReference>
<organism evidence="5">
    <name type="scientific">Strombidinopsis acuminata</name>
    <dbReference type="NCBI Taxonomy" id="141414"/>
    <lineage>
        <taxon>Eukaryota</taxon>
        <taxon>Sar</taxon>
        <taxon>Alveolata</taxon>
        <taxon>Ciliophora</taxon>
        <taxon>Intramacronucleata</taxon>
        <taxon>Spirotrichea</taxon>
        <taxon>Choreotrichia</taxon>
        <taxon>Choreotrichida</taxon>
        <taxon>Strombidinopsidae</taxon>
        <taxon>Strombidinopsis</taxon>
    </lineage>
</organism>
<evidence type="ECO:0000256" key="3">
    <source>
        <dbReference type="ARBA" id="ARBA00023274"/>
    </source>
</evidence>
<proteinExistence type="inferred from homology"/>
<dbReference type="InterPro" id="IPR018065">
    <property type="entry name" value="Ribosomal_eL34_CS"/>
</dbReference>
<evidence type="ECO:0000256" key="4">
    <source>
        <dbReference type="SAM" id="MobiDB-lite"/>
    </source>
</evidence>
<keyword evidence="2" id="KW-0689">Ribosomal protein</keyword>
<keyword evidence="3" id="KW-0687">Ribonucleoprotein</keyword>
<evidence type="ECO:0000313" key="5">
    <source>
        <dbReference type="EMBL" id="CAE0525451.1"/>
    </source>
</evidence>
<gene>
    <name evidence="5" type="ORF">SACU0126_LOCUS3634</name>
</gene>